<feature type="domain" description="Cpl-7 lysozyme C-terminal" evidence="1">
    <location>
        <begin position="170"/>
        <end position="208"/>
    </location>
</feature>
<dbReference type="EMBL" id="MPDM01000004">
    <property type="protein sequence ID" value="OKL49291.1"/>
    <property type="molecule type" value="Genomic_DNA"/>
</dbReference>
<proteinExistence type="predicted"/>
<evidence type="ECO:0000259" key="1">
    <source>
        <dbReference type="SMART" id="SM01095"/>
    </source>
</evidence>
<dbReference type="Pfam" id="PF08230">
    <property type="entry name" value="CW_7"/>
    <property type="match status" value="1"/>
</dbReference>
<gene>
    <name evidence="2" type="ORF">BM477_04730</name>
</gene>
<dbReference type="SMART" id="SM01095">
    <property type="entry name" value="Cpl-7"/>
    <property type="match status" value="1"/>
</dbReference>
<dbReference type="Proteomes" id="UP000186465">
    <property type="component" value="Unassembled WGS sequence"/>
</dbReference>
<accession>A0A1Q5PNY4</accession>
<evidence type="ECO:0000313" key="3">
    <source>
        <dbReference type="Proteomes" id="UP000186465"/>
    </source>
</evidence>
<dbReference type="InterPro" id="IPR013168">
    <property type="entry name" value="Cpl_7_lyso_C"/>
</dbReference>
<dbReference type="STRING" id="156892.BM477_04730"/>
<protein>
    <recommendedName>
        <fullName evidence="1">Cpl-7 lysozyme C-terminal domain-containing protein</fullName>
    </recommendedName>
</protein>
<dbReference type="OrthoDB" id="9758772at2"/>
<dbReference type="AlphaFoldDB" id="A0A1Q5PNY4"/>
<dbReference type="Gene3D" id="3.90.1720.10">
    <property type="entry name" value="endopeptidase domain like (from Nostoc punctiforme)"/>
    <property type="match status" value="1"/>
</dbReference>
<name>A0A1Q5PNY4_9ACTO</name>
<dbReference type="RefSeq" id="WP_075361531.1">
    <property type="nucleotide sequence ID" value="NZ_MPDM01000004.1"/>
</dbReference>
<sequence length="251" mass="27272">MNAGDKLLNVAKADVGYSSSSTHSKFNTWYGMNGYWCAMALSYWASVAGILGTVVPKHAYTPSGANWYKQKGRWHNGASGLKRGDSVYFSFGGKRIDHVGIFVGWNRGRIVTLDGNTGSVNGRSGGQVKYATRSPRYVVGYGSNQISLPDPKPAVKPAAKPALKPPAADVKSLALRVWAGEFGDGATRRAKLGAQYDAVQARVTYLYRLARDSSTSELVRLTKLGVFGNDPARSAILGNRRNEVQRIINRR</sequence>
<keyword evidence="3" id="KW-1185">Reference proteome</keyword>
<organism evidence="2 3">
    <name type="scientific">Boudabousia marimammalium</name>
    <dbReference type="NCBI Taxonomy" id="156892"/>
    <lineage>
        <taxon>Bacteria</taxon>
        <taxon>Bacillati</taxon>
        <taxon>Actinomycetota</taxon>
        <taxon>Actinomycetes</taxon>
        <taxon>Actinomycetales</taxon>
        <taxon>Actinomycetaceae</taxon>
        <taxon>Boudabousia</taxon>
    </lineage>
</organism>
<evidence type="ECO:0000313" key="2">
    <source>
        <dbReference type="EMBL" id="OKL49291.1"/>
    </source>
</evidence>
<reference evidence="3" key="1">
    <citation type="submission" date="2016-11" db="EMBL/GenBank/DDBJ databases">
        <title>Actinomyces gypaetusis sp. nov. isolated from Gypaetus barbatus in Qinghai Tibet Plateau China.</title>
        <authorList>
            <person name="Meng X."/>
        </authorList>
    </citation>
    <scope>NUCLEOTIDE SEQUENCE [LARGE SCALE GENOMIC DNA]</scope>
    <source>
        <strain evidence="3">DSM 15383</strain>
    </source>
</reference>
<comment type="caution">
    <text evidence="2">The sequence shown here is derived from an EMBL/GenBank/DDBJ whole genome shotgun (WGS) entry which is preliminary data.</text>
</comment>